<gene>
    <name evidence="1" type="ORF">PILCRDRAFT_260251</name>
</gene>
<sequence length="92" mass="10589">MKTTSRLARCLLTTAHSFQSCWPTTWHYNIDLLSWQSRSNVLEMEAFSGGRGVRFRIYSSNQRTAESKGPLCKYGRSIRPTPLLLKTSRDHP</sequence>
<dbReference type="PROSITE" id="PS51257">
    <property type="entry name" value="PROKAR_LIPOPROTEIN"/>
    <property type="match status" value="1"/>
</dbReference>
<dbReference type="HOGENOM" id="CLU_2414072_0_0_1"/>
<dbReference type="InParanoid" id="A0A0C3BMQ6"/>
<reference evidence="1 2" key="1">
    <citation type="submission" date="2014-04" db="EMBL/GenBank/DDBJ databases">
        <authorList>
            <consortium name="DOE Joint Genome Institute"/>
            <person name="Kuo A."/>
            <person name="Tarkka M."/>
            <person name="Buscot F."/>
            <person name="Kohler A."/>
            <person name="Nagy L.G."/>
            <person name="Floudas D."/>
            <person name="Copeland A."/>
            <person name="Barry K.W."/>
            <person name="Cichocki N."/>
            <person name="Veneault-Fourrey C."/>
            <person name="LaButti K."/>
            <person name="Lindquist E.A."/>
            <person name="Lipzen A."/>
            <person name="Lundell T."/>
            <person name="Morin E."/>
            <person name="Murat C."/>
            <person name="Sun H."/>
            <person name="Tunlid A."/>
            <person name="Henrissat B."/>
            <person name="Grigoriev I.V."/>
            <person name="Hibbett D.S."/>
            <person name="Martin F."/>
            <person name="Nordberg H.P."/>
            <person name="Cantor M.N."/>
            <person name="Hua S.X."/>
        </authorList>
    </citation>
    <scope>NUCLEOTIDE SEQUENCE [LARGE SCALE GENOMIC DNA]</scope>
    <source>
        <strain evidence="1 2">F 1598</strain>
    </source>
</reference>
<protein>
    <submittedName>
        <fullName evidence="1">Uncharacterized protein</fullName>
    </submittedName>
</protein>
<dbReference type="AlphaFoldDB" id="A0A0C3BMQ6"/>
<name>A0A0C3BMQ6_PILCF</name>
<evidence type="ECO:0000313" key="1">
    <source>
        <dbReference type="EMBL" id="KIM87758.1"/>
    </source>
</evidence>
<dbReference type="Proteomes" id="UP000054166">
    <property type="component" value="Unassembled WGS sequence"/>
</dbReference>
<proteinExistence type="predicted"/>
<keyword evidence="2" id="KW-1185">Reference proteome</keyword>
<reference evidence="2" key="2">
    <citation type="submission" date="2015-01" db="EMBL/GenBank/DDBJ databases">
        <title>Evolutionary Origins and Diversification of the Mycorrhizal Mutualists.</title>
        <authorList>
            <consortium name="DOE Joint Genome Institute"/>
            <consortium name="Mycorrhizal Genomics Consortium"/>
            <person name="Kohler A."/>
            <person name="Kuo A."/>
            <person name="Nagy L.G."/>
            <person name="Floudas D."/>
            <person name="Copeland A."/>
            <person name="Barry K.W."/>
            <person name="Cichocki N."/>
            <person name="Veneault-Fourrey C."/>
            <person name="LaButti K."/>
            <person name="Lindquist E.A."/>
            <person name="Lipzen A."/>
            <person name="Lundell T."/>
            <person name="Morin E."/>
            <person name="Murat C."/>
            <person name="Riley R."/>
            <person name="Ohm R."/>
            <person name="Sun H."/>
            <person name="Tunlid A."/>
            <person name="Henrissat B."/>
            <person name="Grigoriev I.V."/>
            <person name="Hibbett D.S."/>
            <person name="Martin F."/>
        </authorList>
    </citation>
    <scope>NUCLEOTIDE SEQUENCE [LARGE SCALE GENOMIC DNA]</scope>
    <source>
        <strain evidence="2">F 1598</strain>
    </source>
</reference>
<accession>A0A0C3BMQ6</accession>
<organism evidence="1 2">
    <name type="scientific">Piloderma croceum (strain F 1598)</name>
    <dbReference type="NCBI Taxonomy" id="765440"/>
    <lineage>
        <taxon>Eukaryota</taxon>
        <taxon>Fungi</taxon>
        <taxon>Dikarya</taxon>
        <taxon>Basidiomycota</taxon>
        <taxon>Agaricomycotina</taxon>
        <taxon>Agaricomycetes</taxon>
        <taxon>Agaricomycetidae</taxon>
        <taxon>Atheliales</taxon>
        <taxon>Atheliaceae</taxon>
        <taxon>Piloderma</taxon>
    </lineage>
</organism>
<dbReference type="EMBL" id="KN832978">
    <property type="protein sequence ID" value="KIM87758.1"/>
    <property type="molecule type" value="Genomic_DNA"/>
</dbReference>
<evidence type="ECO:0000313" key="2">
    <source>
        <dbReference type="Proteomes" id="UP000054166"/>
    </source>
</evidence>